<accession>A0A4P9WK53</accession>
<gene>
    <name evidence="1" type="ORF">BDK51DRAFT_42243</name>
</gene>
<dbReference type="EMBL" id="KZ994278">
    <property type="protein sequence ID" value="RKO93341.1"/>
    <property type="molecule type" value="Genomic_DNA"/>
</dbReference>
<proteinExistence type="predicted"/>
<protein>
    <submittedName>
        <fullName evidence="1">Uncharacterized protein</fullName>
    </submittedName>
</protein>
<dbReference type="AlphaFoldDB" id="A0A4P9WK53"/>
<evidence type="ECO:0000313" key="2">
    <source>
        <dbReference type="Proteomes" id="UP000269721"/>
    </source>
</evidence>
<organism evidence="1 2">
    <name type="scientific">Blyttiomyces helicus</name>
    <dbReference type="NCBI Taxonomy" id="388810"/>
    <lineage>
        <taxon>Eukaryota</taxon>
        <taxon>Fungi</taxon>
        <taxon>Fungi incertae sedis</taxon>
        <taxon>Chytridiomycota</taxon>
        <taxon>Chytridiomycota incertae sedis</taxon>
        <taxon>Chytridiomycetes</taxon>
        <taxon>Chytridiomycetes incertae sedis</taxon>
        <taxon>Blyttiomyces</taxon>
    </lineage>
</organism>
<dbReference type="Proteomes" id="UP000269721">
    <property type="component" value="Unassembled WGS sequence"/>
</dbReference>
<name>A0A4P9WK53_9FUNG</name>
<keyword evidence="2" id="KW-1185">Reference proteome</keyword>
<sequence length="276" mass="30021">MYDPINHAARSAPSPLQSGRYYLLYLRPFPLETKLHEHAGVQTLSGDQKNLADGQSVPMHVCIVQSCDRDANGWFANVFLGTCSDHTLTKHNCHRFIAESPSPPLPNQPRPPLKGDCGGYICYTHSVRISILHGSPDSQLLDRLVAYQAAAMSSAPSRCPSPAELRRLVQAHVSYHAGVRYDDDGFAVPCSGDNAVEGGGRSRPVLSVSVAHAIDDALARGAAEVEERQRLMDPATKGQFVPLWDPREPSGLDYPVALLEPDVLHPLEIPHAITAI</sequence>
<reference evidence="2" key="1">
    <citation type="journal article" date="2018" name="Nat. Microbiol.">
        <title>Leveraging single-cell genomics to expand the fungal tree of life.</title>
        <authorList>
            <person name="Ahrendt S.R."/>
            <person name="Quandt C.A."/>
            <person name="Ciobanu D."/>
            <person name="Clum A."/>
            <person name="Salamov A."/>
            <person name="Andreopoulos B."/>
            <person name="Cheng J.F."/>
            <person name="Woyke T."/>
            <person name="Pelin A."/>
            <person name="Henrissat B."/>
            <person name="Reynolds N.K."/>
            <person name="Benny G.L."/>
            <person name="Smith M.E."/>
            <person name="James T.Y."/>
            <person name="Grigoriev I.V."/>
        </authorList>
    </citation>
    <scope>NUCLEOTIDE SEQUENCE [LARGE SCALE GENOMIC DNA]</scope>
</reference>
<evidence type="ECO:0000313" key="1">
    <source>
        <dbReference type="EMBL" id="RKO93341.1"/>
    </source>
</evidence>